<feature type="region of interest" description="Disordered" evidence="2">
    <location>
        <begin position="200"/>
        <end position="247"/>
    </location>
</feature>
<gene>
    <name evidence="4" type="ORF">AYO21_02121</name>
</gene>
<feature type="compositionally biased region" description="Basic and acidic residues" evidence="2">
    <location>
        <begin position="97"/>
        <end position="108"/>
    </location>
</feature>
<feature type="compositionally biased region" description="Polar residues" evidence="2">
    <location>
        <begin position="805"/>
        <end position="820"/>
    </location>
</feature>
<feature type="compositionally biased region" description="Acidic residues" evidence="2">
    <location>
        <begin position="1"/>
        <end position="21"/>
    </location>
</feature>
<dbReference type="InterPro" id="IPR053230">
    <property type="entry name" value="Trans_reg_galc"/>
</dbReference>
<dbReference type="Gene3D" id="3.30.70.330">
    <property type="match status" value="1"/>
</dbReference>
<keyword evidence="1" id="KW-0539">Nucleus</keyword>
<protein>
    <recommendedName>
        <fullName evidence="3">Xylanolytic transcriptional activator regulatory domain-containing protein</fullName>
    </recommendedName>
</protein>
<feature type="compositionally biased region" description="Basic and acidic residues" evidence="2">
    <location>
        <begin position="821"/>
        <end position="831"/>
    </location>
</feature>
<dbReference type="GeneID" id="34597297"/>
<proteinExistence type="predicted"/>
<dbReference type="InterPro" id="IPR012677">
    <property type="entry name" value="Nucleotide-bd_a/b_plait_sf"/>
</dbReference>
<accession>A0A177FH05</accession>
<dbReference type="OrthoDB" id="5296287at2759"/>
<feature type="region of interest" description="Disordered" evidence="2">
    <location>
        <begin position="520"/>
        <end position="560"/>
    </location>
</feature>
<feature type="compositionally biased region" description="Polar residues" evidence="2">
    <location>
        <begin position="223"/>
        <end position="234"/>
    </location>
</feature>
<feature type="compositionally biased region" description="Low complexity" evidence="2">
    <location>
        <begin position="534"/>
        <end position="545"/>
    </location>
</feature>
<feature type="compositionally biased region" description="Basic and acidic residues" evidence="2">
    <location>
        <begin position="49"/>
        <end position="61"/>
    </location>
</feature>
<dbReference type="InterPro" id="IPR007219">
    <property type="entry name" value="XnlR_reg_dom"/>
</dbReference>
<feature type="region of interest" description="Disordered" evidence="2">
    <location>
        <begin position="798"/>
        <end position="837"/>
    </location>
</feature>
<name>A0A177FH05_9EURO</name>
<dbReference type="InterPro" id="IPR035979">
    <property type="entry name" value="RBD_domain_sf"/>
</dbReference>
<dbReference type="AlphaFoldDB" id="A0A177FH05"/>
<evidence type="ECO:0000259" key="3">
    <source>
        <dbReference type="SMART" id="SM00906"/>
    </source>
</evidence>
<dbReference type="GO" id="GO:0008270">
    <property type="term" value="F:zinc ion binding"/>
    <property type="evidence" value="ECO:0007669"/>
    <property type="project" value="InterPro"/>
</dbReference>
<dbReference type="SMART" id="SM00906">
    <property type="entry name" value="Fungal_trans"/>
    <property type="match status" value="1"/>
</dbReference>
<dbReference type="SUPFAM" id="SSF54928">
    <property type="entry name" value="RNA-binding domain, RBD"/>
    <property type="match status" value="1"/>
</dbReference>
<feature type="region of interest" description="Disordered" evidence="2">
    <location>
        <begin position="1"/>
        <end position="111"/>
    </location>
</feature>
<dbReference type="Proteomes" id="UP000077002">
    <property type="component" value="Unassembled WGS sequence"/>
</dbReference>
<dbReference type="GO" id="GO:0003677">
    <property type="term" value="F:DNA binding"/>
    <property type="evidence" value="ECO:0007669"/>
    <property type="project" value="InterPro"/>
</dbReference>
<evidence type="ECO:0000256" key="1">
    <source>
        <dbReference type="ARBA" id="ARBA00023242"/>
    </source>
</evidence>
<organism evidence="4 5">
    <name type="scientific">Fonsecaea monophora</name>
    <dbReference type="NCBI Taxonomy" id="254056"/>
    <lineage>
        <taxon>Eukaryota</taxon>
        <taxon>Fungi</taxon>
        <taxon>Dikarya</taxon>
        <taxon>Ascomycota</taxon>
        <taxon>Pezizomycotina</taxon>
        <taxon>Eurotiomycetes</taxon>
        <taxon>Chaetothyriomycetidae</taxon>
        <taxon>Chaetothyriales</taxon>
        <taxon>Herpotrichiellaceae</taxon>
        <taxon>Fonsecaea</taxon>
    </lineage>
</organism>
<reference evidence="4 5" key="1">
    <citation type="submission" date="2016-03" db="EMBL/GenBank/DDBJ databases">
        <title>Draft genome sequence of the Fonsecaea monophora CBS 269.37.</title>
        <authorList>
            <person name="Bombassaro A."/>
            <person name="Vinicius W.A."/>
            <person name="De Hoog S."/>
            <person name="Sun J."/>
            <person name="Souza E.M."/>
            <person name="Raittz R.T."/>
            <person name="Costa F."/>
            <person name="Leao A.C."/>
            <person name="Tadra-Sfeir M.Z."/>
            <person name="Baura V."/>
            <person name="Balsanelli E."/>
            <person name="Pedrosa F.O."/>
            <person name="Moreno L.F."/>
            <person name="Steffens M.B."/>
            <person name="Xi L."/>
            <person name="Bocca A.L."/>
            <person name="Felipe M.S."/>
            <person name="Teixeira M."/>
            <person name="Telles Filho F.Q."/>
            <person name="Azevedo C.M."/>
            <person name="Gomes R."/>
            <person name="Vicente V.A."/>
        </authorList>
    </citation>
    <scope>NUCLEOTIDE SEQUENCE [LARGE SCALE GENOMIC DNA]</scope>
    <source>
        <strain evidence="4 5">CBS 269.37</strain>
    </source>
</reference>
<dbReference type="GO" id="GO:0006351">
    <property type="term" value="P:DNA-templated transcription"/>
    <property type="evidence" value="ECO:0007669"/>
    <property type="project" value="InterPro"/>
</dbReference>
<feature type="compositionally biased region" description="Basic and acidic residues" evidence="2">
    <location>
        <begin position="520"/>
        <end position="529"/>
    </location>
</feature>
<evidence type="ECO:0000256" key="2">
    <source>
        <dbReference type="SAM" id="MobiDB-lite"/>
    </source>
</evidence>
<dbReference type="PANTHER" id="PTHR47654:SF5">
    <property type="entry name" value="TRANSCRIPTION FACTOR DOMAIN-CONTAINING PROTEIN"/>
    <property type="match status" value="1"/>
</dbReference>
<evidence type="ECO:0000313" key="4">
    <source>
        <dbReference type="EMBL" id="OAG43535.1"/>
    </source>
</evidence>
<dbReference type="RefSeq" id="XP_022515487.1">
    <property type="nucleotide sequence ID" value="XM_022652101.1"/>
</dbReference>
<dbReference type="CDD" id="cd12372">
    <property type="entry name" value="RRM_CFIm68_CFIm59"/>
    <property type="match status" value="1"/>
</dbReference>
<feature type="compositionally biased region" description="Basic and acidic residues" evidence="2">
    <location>
        <begin position="205"/>
        <end position="219"/>
    </location>
</feature>
<sequence>MASADEDNFDIDIYGDGEVDMGNDGTMDYKAEDEDIQLQTEEDVPVSAEETHAAPAIEDKQPISSPTASIAKEKPDDVKAEHSDSIASKPVPQQGVKRKETSDERPIDHGATNALMISDLHWWTTEDDIRGWANEAGTEDELKDLTFSEHKVNGKSKGQLYLEFSSPQAATAMKHKIDSLAGSQPGSRKHSVVYTNATQNPFKTLPKDAPARVREERPVRGGSFSSGPRSDTSYGMNNQGFRGGRGGGFNRGGYNMHNQYNRNFSGPMGGYNGNNNHQNMGFQNNMGMGGNYGGFNNRGGMMGNPMRGAMGGMRGGRGGMNTMMPMGGGMGMANMGMNPMMAGMGMGGFQGNQFNPGMFNSTPGQNFGGGDWNQHGAKPSILVRQTLDSTVGNFQHSFDLQFGTLTEKVADYEKLLRELISRVDEDDARLIRASLEKESNYDAEETLTEGTADVALTGDVDAEDDESGAESEASAGAGSTGALDRTDEDFTREQARMTGFMGKNSEVTWLQRLREQNKYGDVEQDRQGNERQQALAATSSASLTSKRPVGDTQIPLSEADEGFTIKDSSYHMDDTSIFMYEAVDAYEMPTPDIADHLFTAYMQRVHSSFPVVGRLNLTTQFRRFISGTVQRPPEKWLAILNLIFAIGAKYSHLIKAEWKGDERDHLIYFTRARLLSMNSETIFHHPDLQQIQVLGLMSFYLLCNSQINRAWMLNGIAIRGAGALGLNMRNDSNGLKDSLKEIRYRLWWALYALEHRLCNMTGRVNCVMDDHCTTPLPIPLEEEQFETEEGQRLLSKEIQQGDRAPSSNSQTPSFGSTPSTDRSRSQTKIDSRSPSMPGALRAGDLEWAKDVQPNSSLYFLHLVQLTRLTQNIFHSLYNPAAIKGTWSEVQAKVKDLDERLEHWYRKLPQAFAFRRNQRERGSYEFRLNLGFFYYSTKMTIHRPCLCRLDRKIPGQSSKSLEFNRNSAASCVEAAMDMLQLIPDKPNAVGLIRVGPWWNIVHWLVQATTVLMLEISFRANHMPEEAEAILKSCKKGIRWLHALAEDNVSARRAWTICFSLFGEAVKKIGRDVDDLPHDLPGRPSPPRHDVSMANYSAVSNPLSQNMYVSAPSAPSIYNTMPELPSVQAFAAFDPMMRYDQYFPPDLLLNDPSLHFQQPTDAEIEFMSNAYHEDQGQQHQGGPSGQGPRLN</sequence>
<feature type="compositionally biased region" description="Acidic residues" evidence="2">
    <location>
        <begin position="31"/>
        <end position="44"/>
    </location>
</feature>
<feature type="domain" description="Xylanolytic transcriptional activator regulatory" evidence="3">
    <location>
        <begin position="710"/>
        <end position="783"/>
    </location>
</feature>
<comment type="caution">
    <text evidence="4">The sequence shown here is derived from an EMBL/GenBank/DDBJ whole genome shotgun (WGS) entry which is preliminary data.</text>
</comment>
<evidence type="ECO:0000313" key="5">
    <source>
        <dbReference type="Proteomes" id="UP000077002"/>
    </source>
</evidence>
<dbReference type="EMBL" id="LVKK01000009">
    <property type="protein sequence ID" value="OAG43535.1"/>
    <property type="molecule type" value="Genomic_DNA"/>
</dbReference>
<keyword evidence="5" id="KW-1185">Reference proteome</keyword>
<dbReference type="PANTHER" id="PTHR47654">
    <property type="entry name" value="ZN(II)2CYS6 TRANSCRIPTION FACTOR (EUROFUNG)-RELATED"/>
    <property type="match status" value="1"/>
</dbReference>
<dbReference type="CDD" id="cd12148">
    <property type="entry name" value="fungal_TF_MHR"/>
    <property type="match status" value="1"/>
</dbReference>
<feature type="region of interest" description="Disordered" evidence="2">
    <location>
        <begin position="461"/>
        <end position="487"/>
    </location>
</feature>
<feature type="compositionally biased region" description="Basic and acidic residues" evidence="2">
    <location>
        <begin position="71"/>
        <end position="84"/>
    </location>
</feature>
<dbReference type="Pfam" id="PF04082">
    <property type="entry name" value="Fungal_trans"/>
    <property type="match status" value="1"/>
</dbReference>